<keyword evidence="4" id="KW-1185">Reference proteome</keyword>
<proteinExistence type="predicted"/>
<dbReference type="Pfam" id="PF23544">
    <property type="entry name" value="AtuA_ferredoxin"/>
    <property type="match status" value="1"/>
</dbReference>
<evidence type="ECO:0000259" key="2">
    <source>
        <dbReference type="Pfam" id="PF23544"/>
    </source>
</evidence>
<name>A0A974PQ38_9HYPH</name>
<dbReference type="KEGG" id="xdi:EZH22_02630"/>
<dbReference type="PANTHER" id="PTHR47708">
    <property type="match status" value="1"/>
</dbReference>
<gene>
    <name evidence="3" type="ORF">EZH22_02630</name>
</gene>
<dbReference type="Pfam" id="PF07287">
    <property type="entry name" value="AtuA"/>
    <property type="match status" value="1"/>
</dbReference>
<accession>A0A974PQ38</accession>
<dbReference type="InterPro" id="IPR056362">
    <property type="entry name" value="AtuA-like_ferredoxin_dom"/>
</dbReference>
<protein>
    <submittedName>
        <fullName evidence="3">DUF1446 domain-containing protein</fullName>
    </submittedName>
</protein>
<evidence type="ECO:0000313" key="3">
    <source>
        <dbReference type="EMBL" id="QRG07338.1"/>
    </source>
</evidence>
<dbReference type="AlphaFoldDB" id="A0A974PQ38"/>
<dbReference type="EMBL" id="CP063362">
    <property type="protein sequence ID" value="QRG07338.1"/>
    <property type="molecule type" value="Genomic_DNA"/>
</dbReference>
<dbReference type="PANTHER" id="PTHR47708:SF2">
    <property type="entry name" value="SI:CH73-132F6.5"/>
    <property type="match status" value="1"/>
</dbReference>
<sequence>MEKIVRIGCGAGFWGDTPEGPVQLVRSGDIDYLVLDYLAEITMSILARMKSKKPELGYATDFVTSVMRPLAREIKDRSIRVVTNAGGVNLPACRAALEQAFAAEGVDLKVAVVDGDDLTPQIAGLHAKGITEMFSGAPLPERLESVNAYLGALPIAAALRAGADVVLTGRCVDSALVLGPLMHEFGWGADDLDLLSAGSLAGHVLECGAQVTGGVFTDWRDVVGWDRMGFPIAECHADGTFTITKPAGTGGLVDVRTVAEQVVYEVGDPTAYILPDVTCDWSAIRLEQAGPDRVRVSGARGRPATPSYKVSATYQDGFRATATMMIAGREAVAKAEAVGGAILARASRLMREAGHDAFTETSLEVLGGEWNYGAHSRARAAREVMLKIAVRHPRREALAIFTREIYPAATAMAQGITGFAGGRPEPQPVVRLFSFLVDKAAVPVSVEADGARHAVGIPIPPSPVPAVPAAPPVEAFALAGPLVEVPLIALAHGRSGDKGDIANIAVLARQTAFIPILRRCLSLEAVGAYLSHVAVGAIEIFEWPGLDGFNILLHQGLGGGGIASLRYDPQGKALAQILLDMPVAVPTAWIAPGGPLAEWGVDTASGAAA</sequence>
<evidence type="ECO:0000313" key="4">
    <source>
        <dbReference type="Proteomes" id="UP000596427"/>
    </source>
</evidence>
<dbReference type="InterPro" id="IPR010839">
    <property type="entry name" value="AtuA_N"/>
</dbReference>
<dbReference type="RefSeq" id="WP_203194252.1">
    <property type="nucleotide sequence ID" value="NZ_CP063362.1"/>
</dbReference>
<dbReference type="Proteomes" id="UP000596427">
    <property type="component" value="Chromosome"/>
</dbReference>
<organism evidence="3 4">
    <name type="scientific">Xanthobacter dioxanivorans</name>
    <dbReference type="NCBI Taxonomy" id="2528964"/>
    <lineage>
        <taxon>Bacteria</taxon>
        <taxon>Pseudomonadati</taxon>
        <taxon>Pseudomonadota</taxon>
        <taxon>Alphaproteobacteria</taxon>
        <taxon>Hyphomicrobiales</taxon>
        <taxon>Xanthobacteraceae</taxon>
        <taxon>Xanthobacter</taxon>
    </lineage>
</organism>
<evidence type="ECO:0000259" key="1">
    <source>
        <dbReference type="Pfam" id="PF07287"/>
    </source>
</evidence>
<feature type="domain" description="AtuA-like ferredoxin-fold" evidence="2">
    <location>
        <begin position="485"/>
        <end position="583"/>
    </location>
</feature>
<feature type="domain" description="Acyclic terpene utilisation N-terminal" evidence="1">
    <location>
        <begin position="5"/>
        <end position="447"/>
    </location>
</feature>
<reference evidence="3 4" key="1">
    <citation type="submission" date="2020-10" db="EMBL/GenBank/DDBJ databases">
        <title>Degradation of 1,4-Dioxane by Xanthobacter sp. YN2, via a Novel Group-2 Soluble Di-Iron Monooxygenase.</title>
        <authorList>
            <person name="Ma F."/>
            <person name="Wang Y."/>
            <person name="Yang J."/>
            <person name="Guo H."/>
            <person name="Su D."/>
            <person name="Yu L."/>
        </authorList>
    </citation>
    <scope>NUCLEOTIDE SEQUENCE [LARGE SCALE GENOMIC DNA]</scope>
    <source>
        <strain evidence="3 4">YN2</strain>
    </source>
</reference>